<feature type="transmembrane region" description="Helical" evidence="5">
    <location>
        <begin position="224"/>
        <end position="248"/>
    </location>
</feature>
<dbReference type="InterPro" id="IPR052954">
    <property type="entry name" value="GPCR-Ligand_Int"/>
</dbReference>
<dbReference type="PANTHER" id="PTHR46641">
    <property type="entry name" value="FMRFAMIDE RECEPTOR-RELATED"/>
    <property type="match status" value="1"/>
</dbReference>
<evidence type="ECO:0000256" key="3">
    <source>
        <dbReference type="ARBA" id="ARBA00022989"/>
    </source>
</evidence>
<dbReference type="Proteomes" id="UP000762676">
    <property type="component" value="Unassembled WGS sequence"/>
</dbReference>
<dbReference type="SUPFAM" id="SSF81321">
    <property type="entry name" value="Family A G protein-coupled receptor-like"/>
    <property type="match status" value="1"/>
</dbReference>
<evidence type="ECO:0000313" key="6">
    <source>
        <dbReference type="EMBL" id="GFR99520.1"/>
    </source>
</evidence>
<keyword evidence="7" id="KW-1185">Reference proteome</keyword>
<feature type="transmembrane region" description="Helical" evidence="5">
    <location>
        <begin position="85"/>
        <end position="104"/>
    </location>
</feature>
<dbReference type="InterPro" id="IPR000276">
    <property type="entry name" value="GPCR_Rhodpsn"/>
</dbReference>
<dbReference type="PRINTS" id="PR00237">
    <property type="entry name" value="GPCRRHODOPSN"/>
</dbReference>
<proteinExistence type="predicted"/>
<dbReference type="AlphaFoldDB" id="A0AAV4HPZ3"/>
<evidence type="ECO:0000256" key="1">
    <source>
        <dbReference type="ARBA" id="ARBA00004370"/>
    </source>
</evidence>
<keyword evidence="3 5" id="KW-1133">Transmembrane helix</keyword>
<sequence>MDLMSIQTTTSFTVETSVTRGELDLRPAAGVKVKSIWLVDEHIKNAFTVWAIGCLSIILCSIGTAGNIINVIVFCKMGFKETMNISFIGLAIADIGCLLTQIWLGVQNIPPFRDLANWLLPFDPADPVFRNATAAWPHICFLRITGLVTAHATLVRCLCIAMPLQVKTMLTPGRSLAVIVSIFLSMFAVFSPVVFGSPIGWKFSPTRNRTIIMQLGVDNKAEQITYGLSNVCGYVSFFVVIVCTSVLITNLRRKAKWREGVTGYQNLFFVTFCFTFNLEAINSSVNILIYLNMSSKYKAIFDAMFNRGENTPEISGRV</sequence>
<dbReference type="Gene3D" id="1.20.1070.10">
    <property type="entry name" value="Rhodopsin 7-helix transmembrane proteins"/>
    <property type="match status" value="1"/>
</dbReference>
<comment type="caution">
    <text evidence="6">The sequence shown here is derived from an EMBL/GenBank/DDBJ whole genome shotgun (WGS) entry which is preliminary data.</text>
</comment>
<feature type="transmembrane region" description="Helical" evidence="5">
    <location>
        <begin position="268"/>
        <end position="291"/>
    </location>
</feature>
<accession>A0AAV4HPZ3</accession>
<feature type="transmembrane region" description="Helical" evidence="5">
    <location>
        <begin position="176"/>
        <end position="203"/>
    </location>
</feature>
<dbReference type="EMBL" id="BMAT01005774">
    <property type="protein sequence ID" value="GFR99520.1"/>
    <property type="molecule type" value="Genomic_DNA"/>
</dbReference>
<keyword evidence="2 5" id="KW-0812">Transmembrane</keyword>
<evidence type="ECO:0000256" key="5">
    <source>
        <dbReference type="SAM" id="Phobius"/>
    </source>
</evidence>
<dbReference type="GO" id="GO:0004930">
    <property type="term" value="F:G protein-coupled receptor activity"/>
    <property type="evidence" value="ECO:0007669"/>
    <property type="project" value="InterPro"/>
</dbReference>
<reference evidence="6 7" key="1">
    <citation type="journal article" date="2021" name="Elife">
        <title>Chloroplast acquisition without the gene transfer in kleptoplastic sea slugs, Plakobranchus ocellatus.</title>
        <authorList>
            <person name="Maeda T."/>
            <person name="Takahashi S."/>
            <person name="Yoshida T."/>
            <person name="Shimamura S."/>
            <person name="Takaki Y."/>
            <person name="Nagai Y."/>
            <person name="Toyoda A."/>
            <person name="Suzuki Y."/>
            <person name="Arimoto A."/>
            <person name="Ishii H."/>
            <person name="Satoh N."/>
            <person name="Nishiyama T."/>
            <person name="Hasebe M."/>
            <person name="Maruyama T."/>
            <person name="Minagawa J."/>
            <person name="Obokata J."/>
            <person name="Shigenobu S."/>
        </authorList>
    </citation>
    <scope>NUCLEOTIDE SEQUENCE [LARGE SCALE GENOMIC DNA]</scope>
</reference>
<evidence type="ECO:0000313" key="7">
    <source>
        <dbReference type="Proteomes" id="UP000762676"/>
    </source>
</evidence>
<evidence type="ECO:0000256" key="2">
    <source>
        <dbReference type="ARBA" id="ARBA00022692"/>
    </source>
</evidence>
<name>A0AAV4HPZ3_9GAST</name>
<dbReference type="GO" id="GO:0016020">
    <property type="term" value="C:membrane"/>
    <property type="evidence" value="ECO:0007669"/>
    <property type="project" value="UniProtKB-SubCell"/>
</dbReference>
<protein>
    <submittedName>
        <fullName evidence="6">Chemosensory receptor A</fullName>
    </submittedName>
</protein>
<keyword evidence="4 5" id="KW-0472">Membrane</keyword>
<evidence type="ECO:0000256" key="4">
    <source>
        <dbReference type="ARBA" id="ARBA00023136"/>
    </source>
</evidence>
<comment type="subcellular location">
    <subcellularLocation>
        <location evidence="1">Membrane</location>
    </subcellularLocation>
</comment>
<keyword evidence="6" id="KW-0675">Receptor</keyword>
<feature type="transmembrane region" description="Helical" evidence="5">
    <location>
        <begin position="47"/>
        <end position="73"/>
    </location>
</feature>
<gene>
    <name evidence="6" type="ORF">ElyMa_002794500</name>
</gene>
<organism evidence="6 7">
    <name type="scientific">Elysia marginata</name>
    <dbReference type="NCBI Taxonomy" id="1093978"/>
    <lineage>
        <taxon>Eukaryota</taxon>
        <taxon>Metazoa</taxon>
        <taxon>Spiralia</taxon>
        <taxon>Lophotrochozoa</taxon>
        <taxon>Mollusca</taxon>
        <taxon>Gastropoda</taxon>
        <taxon>Heterobranchia</taxon>
        <taxon>Euthyneura</taxon>
        <taxon>Panpulmonata</taxon>
        <taxon>Sacoglossa</taxon>
        <taxon>Placobranchoidea</taxon>
        <taxon>Plakobranchidae</taxon>
        <taxon>Elysia</taxon>
    </lineage>
</organism>
<dbReference type="PANTHER" id="PTHR46641:SF2">
    <property type="entry name" value="FMRFAMIDE RECEPTOR"/>
    <property type="match status" value="1"/>
</dbReference>